<comment type="similarity">
    <text evidence="6">Belongs to the methylenetetrahydrofolate reductase family.</text>
</comment>
<accession>A0ABV1RH19</accession>
<dbReference type="Gene3D" id="3.20.20.220">
    <property type="match status" value="1"/>
</dbReference>
<dbReference type="Pfam" id="PF02219">
    <property type="entry name" value="MTHFR"/>
    <property type="match status" value="1"/>
</dbReference>
<protein>
    <recommendedName>
        <fullName evidence="6">Methylenetetrahydrofolate reductase</fullName>
    </recommendedName>
</protein>
<gene>
    <name evidence="7" type="ORF">ABS311_10150</name>
</gene>
<dbReference type="GO" id="GO:0004489">
    <property type="term" value="F:methylenetetrahydrofolate reductase [NAD(P)H] activity"/>
    <property type="evidence" value="ECO:0007669"/>
    <property type="project" value="UniProtKB-EC"/>
</dbReference>
<comment type="cofactor">
    <cofactor evidence="1 6">
        <name>FAD</name>
        <dbReference type="ChEBI" id="CHEBI:57692"/>
    </cofactor>
</comment>
<name>A0ABV1RH19_9ALTE</name>
<evidence type="ECO:0000256" key="4">
    <source>
        <dbReference type="ARBA" id="ARBA00022827"/>
    </source>
</evidence>
<proteinExistence type="inferred from homology"/>
<dbReference type="Proteomes" id="UP001467690">
    <property type="component" value="Unassembled WGS sequence"/>
</dbReference>
<comment type="caution">
    <text evidence="7">The sequence shown here is derived from an EMBL/GenBank/DDBJ whole genome shotgun (WGS) entry which is preliminary data.</text>
</comment>
<evidence type="ECO:0000256" key="6">
    <source>
        <dbReference type="RuleBase" id="RU003862"/>
    </source>
</evidence>
<keyword evidence="5 6" id="KW-0560">Oxidoreductase</keyword>
<keyword evidence="3 6" id="KW-0285">Flavoprotein</keyword>
<dbReference type="InterPro" id="IPR029041">
    <property type="entry name" value="FAD-linked_oxidoreductase-like"/>
</dbReference>
<reference evidence="7 8" key="1">
    <citation type="submission" date="2024-06" db="EMBL/GenBank/DDBJ databases">
        <authorList>
            <person name="Chen R.Y."/>
        </authorList>
    </citation>
    <scope>NUCLEOTIDE SEQUENCE [LARGE SCALE GENOMIC DNA]</scope>
    <source>
        <strain evidence="7 8">D2</strain>
    </source>
</reference>
<keyword evidence="8" id="KW-1185">Reference proteome</keyword>
<evidence type="ECO:0000313" key="7">
    <source>
        <dbReference type="EMBL" id="MER2492244.1"/>
    </source>
</evidence>
<organism evidence="7 8">
    <name type="scientific">Catenovulum sediminis</name>
    <dbReference type="NCBI Taxonomy" id="1740262"/>
    <lineage>
        <taxon>Bacteria</taxon>
        <taxon>Pseudomonadati</taxon>
        <taxon>Pseudomonadota</taxon>
        <taxon>Gammaproteobacteria</taxon>
        <taxon>Alteromonadales</taxon>
        <taxon>Alteromonadaceae</taxon>
        <taxon>Catenovulum</taxon>
    </lineage>
</organism>
<keyword evidence="4 6" id="KW-0274">FAD</keyword>
<evidence type="ECO:0000313" key="8">
    <source>
        <dbReference type="Proteomes" id="UP001467690"/>
    </source>
</evidence>
<dbReference type="SUPFAM" id="SSF51730">
    <property type="entry name" value="FAD-linked oxidoreductase"/>
    <property type="match status" value="1"/>
</dbReference>
<dbReference type="InterPro" id="IPR003171">
    <property type="entry name" value="Mehydrof_redctse-like"/>
</dbReference>
<dbReference type="RefSeq" id="WP_350401740.1">
    <property type="nucleotide sequence ID" value="NZ_JBELOE010000200.1"/>
</dbReference>
<comment type="pathway">
    <text evidence="2 6">One-carbon metabolism; tetrahydrofolate interconversion.</text>
</comment>
<evidence type="ECO:0000256" key="1">
    <source>
        <dbReference type="ARBA" id="ARBA00001974"/>
    </source>
</evidence>
<evidence type="ECO:0000256" key="5">
    <source>
        <dbReference type="ARBA" id="ARBA00023002"/>
    </source>
</evidence>
<evidence type="ECO:0000256" key="2">
    <source>
        <dbReference type="ARBA" id="ARBA00004777"/>
    </source>
</evidence>
<sequence>MNISFEIVPRTAEATEQQMDFVKQQLPFINTINIPDLLRLPIRSWEGTDYVDRSRYSYIPHVRSIDFDIKSNRLQEIIEARELDKILIVTGDPPPDRSHQVYRTHVVDLVRKIRADFPDIEIFCGFDPYRYGVKQERDYILDKFDAGCDYILSQPFFDKRLLDVYADFLPADKVYWGVSPVITEKSQAYWENVNKVVFPKSFRPDYEWNTDFAVEVLEHCQKTGSHCYFMPIRIDLERYFLPIREKLGW</sequence>
<dbReference type="EMBL" id="JBELOE010000200">
    <property type="protein sequence ID" value="MER2492244.1"/>
    <property type="molecule type" value="Genomic_DNA"/>
</dbReference>
<evidence type="ECO:0000256" key="3">
    <source>
        <dbReference type="ARBA" id="ARBA00022630"/>
    </source>
</evidence>